<evidence type="ECO:0000256" key="3">
    <source>
        <dbReference type="SAM" id="Coils"/>
    </source>
</evidence>
<keyword evidence="2 3" id="KW-0175">Coiled coil</keyword>
<dbReference type="PANTHER" id="PTHR31580">
    <property type="entry name" value="FILAMENT-LIKE PLANT PROTEIN 4"/>
    <property type="match status" value="1"/>
</dbReference>
<evidence type="ECO:0000256" key="1">
    <source>
        <dbReference type="ARBA" id="ARBA00005921"/>
    </source>
</evidence>
<accession>A0A8S1ZJL6</accession>
<reference evidence="4" key="1">
    <citation type="submission" date="2021-01" db="EMBL/GenBank/DDBJ databases">
        <authorList>
            <person name="Bezrukov I."/>
        </authorList>
    </citation>
    <scope>NUCLEOTIDE SEQUENCE</scope>
</reference>
<dbReference type="Proteomes" id="UP000682877">
    <property type="component" value="Chromosome 1"/>
</dbReference>
<dbReference type="SUPFAM" id="SSF90257">
    <property type="entry name" value="Myosin rod fragments"/>
    <property type="match status" value="1"/>
</dbReference>
<gene>
    <name evidence="4" type="ORF">AARE701A_LOCUS1818</name>
</gene>
<dbReference type="EMBL" id="LR999451">
    <property type="protein sequence ID" value="CAE5958194.1"/>
    <property type="molecule type" value="Genomic_DNA"/>
</dbReference>
<name>A0A8S1ZJL6_ARAAE</name>
<keyword evidence="5" id="KW-1185">Reference proteome</keyword>
<dbReference type="InterPro" id="IPR008587">
    <property type="entry name" value="FPP_plant"/>
</dbReference>
<evidence type="ECO:0000313" key="5">
    <source>
        <dbReference type="Proteomes" id="UP000682877"/>
    </source>
</evidence>
<protein>
    <submittedName>
        <fullName evidence="4">Uncharacterized protein</fullName>
    </submittedName>
</protein>
<sequence>MDMYKDDSSPYCYFHPKEEYVGVCPLCLNERLLVLASKQRSSRTKHSSSSPIISLPKIFALSSLLSRLDLRHRKFHPSSDLDVSTSQEDSFISIKFENDGNASWEKKAVVTKVCVDNNKNNTTNSTCKKQQSPITSNTSIVEHNSAKSSLRWGKRIGHLFHVIKLRSRSSTSSCHVAPSKVEGAKVRKQGWMVRTLTRRKSRKTMDSKDELVKQHAKVAEDAVAGWEKAEKEVVELKQKLEDAADKNIVLEDRVSHLDGALKECVRQLRQFRDEQEKKIQEAVTESTKELQSANTGLERRVLELQKEAEAAKSENMIIRREFLAKRDELEIVMIERDLSTQAAETASKQHLDSIKKVAKLEAECRKLRILAKSSSSNQSLDSHSDGGRERVEGSCSDSWASSAFISELDQFKNEKCGDRSLQGTTSSTEIDLMDDFLEMERLVALPAERQAQNSKTEYELSLMEKLEKIQAEKDELESEVKCCREAEKRLNLELEAVVCDKIELEDMLKIMEAEKAEVKISLQESRVCFQDVEMKLEKLQAEKDELENEVKRCREAEKRLSLELEAAICDEMEFEDMFKKTEAEKAELEISFDAIKHKYQESRDCFQEIEMKLKKLQAEKDDFEIEVKCCRESEKRLSLELEAIVGDKTELEEKLEKMEAEKAELKISFDVIKDQYQESRVCFQEVEMKLKEIKREFKLANESKTQAKSQIIRMEAEVRKERIVSDELREKCEAFEEEIRREIEEKTMMKREKVEPKIKQEDIATAAGKFADCQKTIASLGKQLKSLATLEDFLMDTASIPGSARSVHKKEVFLGKDPHECIKTTNGRSLEFLAIKNSNNNNTSPPCSSSSDSTTVSLIMTSNRGSSEKNRNGFATVFTRSRNSIH</sequence>
<feature type="coiled-coil region" evidence="3">
    <location>
        <begin position="226"/>
        <end position="321"/>
    </location>
</feature>
<dbReference type="AlphaFoldDB" id="A0A8S1ZJL6"/>
<evidence type="ECO:0000256" key="2">
    <source>
        <dbReference type="ARBA" id="ARBA00023054"/>
    </source>
</evidence>
<dbReference type="Pfam" id="PF05911">
    <property type="entry name" value="FPP"/>
    <property type="match status" value="4"/>
</dbReference>
<evidence type="ECO:0000313" key="4">
    <source>
        <dbReference type="EMBL" id="CAE5958194.1"/>
    </source>
</evidence>
<comment type="similarity">
    <text evidence="1">Belongs to the FPP family.</text>
</comment>
<feature type="coiled-coil region" evidence="3">
    <location>
        <begin position="599"/>
        <end position="752"/>
    </location>
</feature>
<feature type="coiled-coil region" evidence="3">
    <location>
        <begin position="529"/>
        <end position="563"/>
    </location>
</feature>
<dbReference type="PANTHER" id="PTHR31580:SF5">
    <property type="entry name" value="FILAMENT-LIKE PLANT PROTEIN 1-RELATED"/>
    <property type="match status" value="1"/>
</dbReference>
<feature type="coiled-coil region" evidence="3">
    <location>
        <begin position="459"/>
        <end position="493"/>
    </location>
</feature>
<organism evidence="4 5">
    <name type="scientific">Arabidopsis arenosa</name>
    <name type="common">Sand rock-cress</name>
    <name type="synonym">Cardaminopsis arenosa</name>
    <dbReference type="NCBI Taxonomy" id="38785"/>
    <lineage>
        <taxon>Eukaryota</taxon>
        <taxon>Viridiplantae</taxon>
        <taxon>Streptophyta</taxon>
        <taxon>Embryophyta</taxon>
        <taxon>Tracheophyta</taxon>
        <taxon>Spermatophyta</taxon>
        <taxon>Magnoliopsida</taxon>
        <taxon>eudicotyledons</taxon>
        <taxon>Gunneridae</taxon>
        <taxon>Pentapetalae</taxon>
        <taxon>rosids</taxon>
        <taxon>malvids</taxon>
        <taxon>Brassicales</taxon>
        <taxon>Brassicaceae</taxon>
        <taxon>Camelineae</taxon>
        <taxon>Arabidopsis</taxon>
    </lineage>
</organism>
<proteinExistence type="inferred from homology"/>